<keyword evidence="1" id="KW-0378">Hydrolase</keyword>
<reference evidence="4 5" key="1">
    <citation type="submission" date="2016-10" db="EMBL/GenBank/DDBJ databases">
        <authorList>
            <person name="de Groot N.N."/>
        </authorList>
    </citation>
    <scope>NUCLEOTIDE SEQUENCE [LARGE SCALE GENOMIC DNA]</scope>
    <source>
        <strain evidence="4 5">IBRC-M10015</strain>
    </source>
</reference>
<dbReference type="GO" id="GO:0004177">
    <property type="term" value="F:aminopeptidase activity"/>
    <property type="evidence" value="ECO:0007669"/>
    <property type="project" value="UniProtKB-KW"/>
</dbReference>
<name>A0A1G8T2V8_9EURY</name>
<evidence type="ECO:0000259" key="3">
    <source>
        <dbReference type="Pfam" id="PF02897"/>
    </source>
</evidence>
<dbReference type="STRING" id="890420.SAMN05216226_102287"/>
<dbReference type="InterPro" id="IPR023302">
    <property type="entry name" value="Pept_S9A_N"/>
</dbReference>
<dbReference type="PANTHER" id="PTHR42776">
    <property type="entry name" value="SERINE PEPTIDASE S9 FAMILY MEMBER"/>
    <property type="match status" value="1"/>
</dbReference>
<accession>A0A1G8T2V8</accession>
<dbReference type="Pfam" id="PF02897">
    <property type="entry name" value="Peptidase_S9_N"/>
    <property type="match status" value="1"/>
</dbReference>
<dbReference type="InterPro" id="IPR011044">
    <property type="entry name" value="Quino_amine_DH_bsu"/>
</dbReference>
<dbReference type="EMBL" id="FNFC01000002">
    <property type="protein sequence ID" value="SDJ35711.1"/>
    <property type="molecule type" value="Genomic_DNA"/>
</dbReference>
<dbReference type="InterPro" id="IPR011042">
    <property type="entry name" value="6-blade_b-propeller_TolB-like"/>
</dbReference>
<keyword evidence="4" id="KW-0031">Aminopeptidase</keyword>
<dbReference type="AlphaFoldDB" id="A0A1G8T2V8"/>
<feature type="domain" description="Peptidase S9 prolyl oligopeptidase catalytic" evidence="2">
    <location>
        <begin position="398"/>
        <end position="608"/>
    </location>
</feature>
<dbReference type="PANTHER" id="PTHR42776:SF27">
    <property type="entry name" value="DIPEPTIDYL PEPTIDASE FAMILY MEMBER 6"/>
    <property type="match status" value="1"/>
</dbReference>
<dbReference type="SUPFAM" id="SSF50969">
    <property type="entry name" value="YVTN repeat-like/Quinoprotein amine dehydrogenase"/>
    <property type="match status" value="1"/>
</dbReference>
<sequence length="610" mass="67081">MTHGTTIHDADIEPETLASLPSFYAPTVSPDGHELAFFHDTSGRMELYTLSLFDGEWTRWSDGNVPTNLSGGIEWAADGEGIYFHRDEDGDEQNDIHVIERDGTTEPVVETDGQTHLMAVDPNGEFLVCASTHAGQMNLHRYDLDGTATQLTEHEDRVNHFAGALSPDGDRVAYATNESDNPENLDVFVVDADGDEPTNLHIGETGATAGVGDWFPDGERLLVGDDTPDLGRAGVYDRREDSVRWLSEGDGVERPAAVSPDGQRALVMRTREAATVPVIYDVATAESQELDVPTGVASGISGSEGGFVDETTVFLTNQTGAERQSLLRYDLDDDSVEAVLEPEYDGVDPSLFVEPEYVTYDSEDGLEIGALLYEARDDPGPAIVYPHGGPTAQTQRGFNLYLQFLVSEGYTVLAPNYRGSTGRGREFRNRIREDWGGMEQVDIKRGAEWLAERDSVDPDRIAIFGISYGGYSAYCQLTMYPEPWAAGVAHVGMSDLHALYEESMPHFKSILEDMLGDPAENADRYSERSAINHVDNLEDPIHIIHGVNDPRCPISQARLFRDALEERGLTAGEDGDFEYTELGAEGHGSTDIEQKTRAFELLADFLDRRV</sequence>
<dbReference type="OrthoDB" id="25019at2157"/>
<dbReference type="Gene3D" id="3.40.50.1820">
    <property type="entry name" value="alpha/beta hydrolase"/>
    <property type="match status" value="1"/>
</dbReference>
<evidence type="ECO:0000313" key="5">
    <source>
        <dbReference type="Proteomes" id="UP000198856"/>
    </source>
</evidence>
<dbReference type="RefSeq" id="WP_092699372.1">
    <property type="nucleotide sequence ID" value="NZ_FNFC01000002.1"/>
</dbReference>
<keyword evidence="4" id="KW-0645">Protease</keyword>
<dbReference type="GO" id="GO:0004252">
    <property type="term" value="F:serine-type endopeptidase activity"/>
    <property type="evidence" value="ECO:0007669"/>
    <property type="project" value="InterPro"/>
</dbReference>
<dbReference type="Pfam" id="PF00326">
    <property type="entry name" value="Peptidase_S9"/>
    <property type="match status" value="1"/>
</dbReference>
<organism evidence="4 5">
    <name type="scientific">Halovenus aranensis</name>
    <dbReference type="NCBI Taxonomy" id="890420"/>
    <lineage>
        <taxon>Archaea</taxon>
        <taxon>Methanobacteriati</taxon>
        <taxon>Methanobacteriota</taxon>
        <taxon>Stenosarchaea group</taxon>
        <taxon>Halobacteria</taxon>
        <taxon>Halobacteriales</taxon>
        <taxon>Haloarculaceae</taxon>
        <taxon>Halovenus</taxon>
    </lineage>
</organism>
<dbReference type="Gene3D" id="2.120.10.30">
    <property type="entry name" value="TolB, C-terminal domain"/>
    <property type="match status" value="2"/>
</dbReference>
<dbReference type="Proteomes" id="UP000198856">
    <property type="component" value="Unassembled WGS sequence"/>
</dbReference>
<keyword evidence="5" id="KW-1185">Reference proteome</keyword>
<dbReference type="InterPro" id="IPR001375">
    <property type="entry name" value="Peptidase_S9_cat"/>
</dbReference>
<proteinExistence type="predicted"/>
<gene>
    <name evidence="4" type="ORF">SAMN05216226_102287</name>
</gene>
<protein>
    <submittedName>
        <fullName evidence="4">Dipeptidyl aminopeptidase/acylaminoacyl peptidase</fullName>
    </submittedName>
</protein>
<dbReference type="GO" id="GO:0006508">
    <property type="term" value="P:proteolysis"/>
    <property type="evidence" value="ECO:0007669"/>
    <property type="project" value="InterPro"/>
</dbReference>
<evidence type="ECO:0000259" key="2">
    <source>
        <dbReference type="Pfam" id="PF00326"/>
    </source>
</evidence>
<feature type="domain" description="Peptidase S9A N-terminal" evidence="3">
    <location>
        <begin position="27"/>
        <end position="197"/>
    </location>
</feature>
<dbReference type="SUPFAM" id="SSF53474">
    <property type="entry name" value="alpha/beta-Hydrolases"/>
    <property type="match status" value="1"/>
</dbReference>
<evidence type="ECO:0000256" key="1">
    <source>
        <dbReference type="ARBA" id="ARBA00022801"/>
    </source>
</evidence>
<dbReference type="InterPro" id="IPR029058">
    <property type="entry name" value="AB_hydrolase_fold"/>
</dbReference>
<evidence type="ECO:0000313" key="4">
    <source>
        <dbReference type="EMBL" id="SDJ35711.1"/>
    </source>
</evidence>